<dbReference type="GO" id="GO:0006122">
    <property type="term" value="P:mitochondrial electron transport, ubiquinol to cytochrome c"/>
    <property type="evidence" value="ECO:0007669"/>
    <property type="project" value="UniProtKB-ARBA"/>
</dbReference>
<dbReference type="PIRSF" id="PIRSF038885">
    <property type="entry name" value="COB"/>
    <property type="match status" value="1"/>
</dbReference>
<dbReference type="InterPro" id="IPR036150">
    <property type="entry name" value="Cyt_b/b6_C_sf"/>
</dbReference>
<evidence type="ECO:0000256" key="10">
    <source>
        <dbReference type="ARBA" id="ARBA00022792"/>
    </source>
</evidence>
<feature type="domain" description="Cytochrome b/b6 C-terminal region profile" evidence="22">
    <location>
        <begin position="210"/>
        <end position="379"/>
    </location>
</feature>
<dbReference type="Pfam" id="PF00033">
    <property type="entry name" value="Cytochrome_B"/>
    <property type="match status" value="1"/>
</dbReference>
<name>A0T3H8_TURTR</name>
<evidence type="ECO:0000259" key="22">
    <source>
        <dbReference type="PROSITE" id="PS51003"/>
    </source>
</evidence>
<keyword evidence="8 20" id="KW-0812">Transmembrane</keyword>
<dbReference type="GO" id="GO:0008121">
    <property type="term" value="F:quinol-cytochrome-c reductase activity"/>
    <property type="evidence" value="ECO:0007669"/>
    <property type="project" value="InterPro"/>
</dbReference>
<feature type="binding site" description="axial binding residue" evidence="19">
    <location>
        <position position="182"/>
    </location>
    <ligand>
        <name>heme b</name>
        <dbReference type="ChEBI" id="CHEBI:60344"/>
        <label>b562</label>
    </ligand>
    <ligandPart>
        <name>Fe</name>
        <dbReference type="ChEBI" id="CHEBI:18248"/>
    </ligandPart>
</feature>
<dbReference type="CDD" id="cd00284">
    <property type="entry name" value="Cytochrome_b_N"/>
    <property type="match status" value="1"/>
</dbReference>
<sequence>MTNIRKTHPLMKILNDAFIDLPTPSNISSWWNFGSLLGLCLIMQILTGLFLAMHYTPDTSTAFSSVAHICRDVNYGWFIRYLHANGASMFFICLYAHIGRGLYYGSYMFQETWNIGVLLLLTVMATAFVGYVLPWGQMSFWGATVITNLLSAIPYIGTTLVEWIWGGFSVDKATLTRFFAFHFILPFIITALAAVHLLFLHETGSNNPTGIPSNMDMIPFHPYYTIKDILGALLLILILLALTLFTPDLLGDPDNYTPANPLSTPAHIKPEWYFLFAYAILRSIPNKLGGVLALLLSILVLIFIPMLQTSKQRSMMFRPFSQLLFWTLIADLLTLTWIGGQPVEHPYIIVGQLASILYFLLILVLMPTAGLIENKLLKW</sequence>
<evidence type="ECO:0000256" key="4">
    <source>
        <dbReference type="ARBA" id="ARBA00013531"/>
    </source>
</evidence>
<keyword evidence="10" id="KW-0999">Mitochondrion inner membrane</keyword>
<dbReference type="PANTHER" id="PTHR19271:SF16">
    <property type="entry name" value="CYTOCHROME B"/>
    <property type="match status" value="1"/>
</dbReference>
<evidence type="ECO:0000313" key="24">
    <source>
        <dbReference type="EMBL" id="AHA02556.1"/>
    </source>
</evidence>
<feature type="binding site" description="axial binding residue" evidence="19">
    <location>
        <position position="97"/>
    </location>
    <ligand>
        <name>heme b</name>
        <dbReference type="ChEBI" id="CHEBI:60344"/>
        <label>b566</label>
    </ligand>
    <ligandPart>
        <name>Fe</name>
        <dbReference type="ChEBI" id="CHEBI:18248"/>
    </ligandPart>
</feature>
<feature type="transmembrane region" description="Helical" evidence="20">
    <location>
        <begin position="221"/>
        <end position="245"/>
    </location>
</feature>
<feature type="transmembrane region" description="Helical" evidence="20">
    <location>
        <begin position="77"/>
        <end position="98"/>
    </location>
</feature>
<dbReference type="InterPro" id="IPR005797">
    <property type="entry name" value="Cyt_b/b6_N"/>
</dbReference>
<feature type="binding site" evidence="18">
    <location>
        <position position="201"/>
    </location>
    <ligand>
        <name>a ubiquinone</name>
        <dbReference type="ChEBI" id="CHEBI:16389"/>
    </ligand>
</feature>
<dbReference type="InterPro" id="IPR005798">
    <property type="entry name" value="Cyt_b/b6_C"/>
</dbReference>
<dbReference type="CDD" id="cd00290">
    <property type="entry name" value="cytochrome_b_C"/>
    <property type="match status" value="1"/>
</dbReference>
<proteinExistence type="inferred from homology"/>
<feature type="transmembrane region" description="Helical" evidence="20">
    <location>
        <begin position="30"/>
        <end position="56"/>
    </location>
</feature>
<dbReference type="GO" id="GO:0005743">
    <property type="term" value="C:mitochondrial inner membrane"/>
    <property type="evidence" value="ECO:0007669"/>
    <property type="project" value="UniProtKB-SubCell"/>
</dbReference>
<feature type="transmembrane region" description="Helical" evidence="20">
    <location>
        <begin position="113"/>
        <end position="133"/>
    </location>
</feature>
<keyword evidence="16 20" id="KW-0472">Membrane</keyword>
<evidence type="ECO:0000256" key="11">
    <source>
        <dbReference type="ARBA" id="ARBA00022982"/>
    </source>
</evidence>
<keyword evidence="7 20" id="KW-0679">Respiratory chain</keyword>
<dbReference type="InterPro" id="IPR048260">
    <property type="entry name" value="Cytochrome_b_C_euk/bac"/>
</dbReference>
<dbReference type="Gene3D" id="1.20.810.10">
    <property type="entry name" value="Cytochrome Bc1 Complex, Chain C"/>
    <property type="match status" value="1"/>
</dbReference>
<dbReference type="InterPro" id="IPR027387">
    <property type="entry name" value="Cytb/b6-like_sf"/>
</dbReference>
<feature type="binding site" description="axial binding residue" evidence="19">
    <location>
        <position position="83"/>
    </location>
    <ligand>
        <name>heme b</name>
        <dbReference type="ChEBI" id="CHEBI:60344"/>
        <label>b562</label>
    </ligand>
    <ligandPart>
        <name>Fe</name>
        <dbReference type="ChEBI" id="CHEBI:18248"/>
    </ligandPart>
</feature>
<reference evidence="24" key="2">
    <citation type="journal article" date="2013" name="Syst. Biol.">
        <title>Recent Diversification of a Marine Genus (Tursiops spp.) Tracks Habitat Preference and Environmental Change.</title>
        <authorList>
            <person name="Moura A.E."/>
            <person name="Nielsen S.C."/>
            <person name="Vilstrup J.T."/>
            <person name="Moreno-Mayar J.V."/>
            <person name="Gilbert M.T."/>
            <person name="Gray H.W."/>
            <person name="Natoli A."/>
            <person name="Moller L."/>
            <person name="Hoelzel A.R."/>
        </authorList>
    </citation>
    <scope>NUCLEOTIDE SEQUENCE</scope>
    <source>
        <strain evidence="24">EMED3</strain>
    </source>
</reference>
<feature type="transmembrane region" description="Helical" evidence="20">
    <location>
        <begin position="145"/>
        <end position="166"/>
    </location>
</feature>
<evidence type="ECO:0000256" key="3">
    <source>
        <dbReference type="ARBA" id="ARBA00011088"/>
    </source>
</evidence>
<evidence type="ECO:0000256" key="16">
    <source>
        <dbReference type="ARBA" id="ARBA00023136"/>
    </source>
</evidence>
<feature type="binding site" description="axial binding residue" evidence="19">
    <location>
        <position position="196"/>
    </location>
    <ligand>
        <name>heme b</name>
        <dbReference type="ChEBI" id="CHEBI:60344"/>
        <label>b566</label>
    </ligand>
    <ligandPart>
        <name>Fe</name>
        <dbReference type="ChEBI" id="CHEBI:18248"/>
    </ligandPart>
</feature>
<comment type="subcellular location">
    <subcellularLocation>
        <location evidence="2">Mitochondrion inner membrane</location>
        <topology evidence="2">Multi-pass membrane protein</topology>
    </subcellularLocation>
</comment>
<evidence type="ECO:0000256" key="20">
    <source>
        <dbReference type="RuleBase" id="RU362117"/>
    </source>
</evidence>
<dbReference type="PROSITE" id="PS51003">
    <property type="entry name" value="CYTB_CTER"/>
    <property type="match status" value="1"/>
</dbReference>
<dbReference type="InterPro" id="IPR016174">
    <property type="entry name" value="Di-haem_cyt_TM"/>
</dbReference>
<evidence type="ECO:0000256" key="17">
    <source>
        <dbReference type="ARBA" id="ARBA00061233"/>
    </source>
</evidence>
<keyword evidence="15 20" id="KW-0496">Mitochondrion</keyword>
<dbReference type="InterPro" id="IPR030689">
    <property type="entry name" value="Cytochrome_b"/>
</dbReference>
<feature type="transmembrane region" description="Helical" evidence="20">
    <location>
        <begin position="346"/>
        <end position="372"/>
    </location>
</feature>
<keyword evidence="5 20" id="KW-0813">Transport</keyword>
<comment type="function">
    <text evidence="1 20">Component of the ubiquinol-cytochrome c reductase complex (complex III or cytochrome b-c1 complex) that is part of the mitochondrial respiratory chain. The b-c1 complex mediates electron transfer from ubiquinol to cytochrome c. Contributes to the generation of a proton gradient across the mitochondrial membrane that is then used for ATP synthesis.</text>
</comment>
<keyword evidence="13 19" id="KW-0408">Iron</keyword>
<geneLocation type="mitochondrion" evidence="23"/>
<evidence type="ECO:0000256" key="1">
    <source>
        <dbReference type="ARBA" id="ARBA00002566"/>
    </source>
</evidence>
<comment type="cofactor">
    <cofactor evidence="20">
        <name>heme b</name>
        <dbReference type="ChEBI" id="CHEBI:60344"/>
    </cofactor>
    <text evidence="20">Binds 2 heme groups non-covalently.</text>
</comment>
<evidence type="ECO:0000256" key="5">
    <source>
        <dbReference type="ARBA" id="ARBA00022448"/>
    </source>
</evidence>
<evidence type="ECO:0000256" key="15">
    <source>
        <dbReference type="ARBA" id="ARBA00023128"/>
    </source>
</evidence>
<keyword evidence="6 19" id="KW-0349">Heme</keyword>
<protein>
    <recommendedName>
        <fullName evidence="4 20">Cytochrome b</fullName>
    </recommendedName>
</protein>
<keyword evidence="9 19" id="KW-0479">Metal-binding</keyword>
<comment type="cofactor">
    <cofactor evidence="19">
        <name>heme</name>
        <dbReference type="ChEBI" id="CHEBI:30413"/>
    </cofactor>
    <text evidence="19">Binds 2 heme groups non-covalently.</text>
</comment>
<evidence type="ECO:0000256" key="19">
    <source>
        <dbReference type="PIRSR" id="PIRSR038885-2"/>
    </source>
</evidence>
<evidence type="ECO:0000313" key="23">
    <source>
        <dbReference type="EMBL" id="ABK63391.1"/>
    </source>
</evidence>
<evidence type="ECO:0000256" key="9">
    <source>
        <dbReference type="ARBA" id="ARBA00022723"/>
    </source>
</evidence>
<dbReference type="GO" id="GO:0046872">
    <property type="term" value="F:metal ion binding"/>
    <property type="evidence" value="ECO:0007669"/>
    <property type="project" value="UniProtKB-UniRule"/>
</dbReference>
<comment type="similarity">
    <text evidence="17 20">Belongs to the cytochrome b family.</text>
</comment>
<feature type="transmembrane region" description="Helical" evidence="20">
    <location>
        <begin position="288"/>
        <end position="307"/>
    </location>
</feature>
<dbReference type="GO" id="GO:0016491">
    <property type="term" value="F:oxidoreductase activity"/>
    <property type="evidence" value="ECO:0007669"/>
    <property type="project" value="UniProtKB-UniRule"/>
</dbReference>
<dbReference type="AlphaFoldDB" id="A0T3H8"/>
<keyword evidence="14" id="KW-0830">Ubiquinone</keyword>
<dbReference type="Pfam" id="PF00032">
    <property type="entry name" value="Cytochrom_B_C"/>
    <property type="match status" value="1"/>
</dbReference>
<evidence type="ECO:0000256" key="12">
    <source>
        <dbReference type="ARBA" id="ARBA00022989"/>
    </source>
</evidence>
<dbReference type="SUPFAM" id="SSF81648">
    <property type="entry name" value="a domain/subunit of cytochrome bc1 complex (Ubiquinol-cytochrome c reductase)"/>
    <property type="match status" value="1"/>
</dbReference>
<evidence type="ECO:0000256" key="18">
    <source>
        <dbReference type="PIRSR" id="PIRSR038885-1"/>
    </source>
</evidence>
<evidence type="ECO:0000256" key="8">
    <source>
        <dbReference type="ARBA" id="ARBA00022692"/>
    </source>
</evidence>
<feature type="domain" description="Cytochrome b/b6 N-terminal region profile" evidence="21">
    <location>
        <begin position="1"/>
        <end position="209"/>
    </location>
</feature>
<dbReference type="PROSITE" id="PS51002">
    <property type="entry name" value="CYTB_NTER"/>
    <property type="match status" value="1"/>
</dbReference>
<evidence type="ECO:0000256" key="14">
    <source>
        <dbReference type="ARBA" id="ARBA00023075"/>
    </source>
</evidence>
<evidence type="ECO:0000256" key="7">
    <source>
        <dbReference type="ARBA" id="ARBA00022660"/>
    </source>
</evidence>
<evidence type="ECO:0000259" key="21">
    <source>
        <dbReference type="PROSITE" id="PS51002"/>
    </source>
</evidence>
<dbReference type="EMBL" id="KF570315">
    <property type="protein sequence ID" value="AHA02556.1"/>
    <property type="molecule type" value="Genomic_DNA"/>
</dbReference>
<feature type="transmembrane region" description="Helical" evidence="20">
    <location>
        <begin position="319"/>
        <end position="340"/>
    </location>
</feature>
<evidence type="ECO:0000256" key="13">
    <source>
        <dbReference type="ARBA" id="ARBA00023004"/>
    </source>
</evidence>
<dbReference type="SUPFAM" id="SSF81342">
    <property type="entry name" value="Transmembrane di-heme cytochromes"/>
    <property type="match status" value="1"/>
</dbReference>
<dbReference type="FunFam" id="1.20.810.10:FF:000002">
    <property type="entry name" value="Cytochrome b"/>
    <property type="match status" value="1"/>
</dbReference>
<feature type="transmembrane region" description="Helical" evidence="20">
    <location>
        <begin position="178"/>
        <end position="200"/>
    </location>
</feature>
<dbReference type="EMBL" id="EF093029">
    <property type="protein sequence ID" value="ABK63391.1"/>
    <property type="molecule type" value="Genomic_DNA"/>
</dbReference>
<dbReference type="PANTHER" id="PTHR19271">
    <property type="entry name" value="CYTOCHROME B"/>
    <property type="match status" value="1"/>
</dbReference>
<organism evidence="23">
    <name type="scientific">Tursiops truncatus</name>
    <name type="common">Atlantic bottle-nosed dolphin</name>
    <name type="synonym">Delphinus truncatus</name>
    <dbReference type="NCBI Taxonomy" id="9739"/>
    <lineage>
        <taxon>Eukaryota</taxon>
        <taxon>Metazoa</taxon>
        <taxon>Chordata</taxon>
        <taxon>Craniata</taxon>
        <taxon>Vertebrata</taxon>
        <taxon>Euteleostomi</taxon>
        <taxon>Mammalia</taxon>
        <taxon>Eutheria</taxon>
        <taxon>Laurasiatheria</taxon>
        <taxon>Artiodactyla</taxon>
        <taxon>Whippomorpha</taxon>
        <taxon>Cetacea</taxon>
        <taxon>Odontoceti</taxon>
        <taxon>Delphinidae</taxon>
        <taxon>Tursiops</taxon>
    </lineage>
</organism>
<dbReference type="GO" id="GO:0045275">
    <property type="term" value="C:respiratory chain complex III"/>
    <property type="evidence" value="ECO:0007669"/>
    <property type="project" value="InterPro"/>
</dbReference>
<evidence type="ECO:0000256" key="6">
    <source>
        <dbReference type="ARBA" id="ARBA00022617"/>
    </source>
</evidence>
<dbReference type="InterPro" id="IPR048259">
    <property type="entry name" value="Cytochrome_b_N_euk/bac"/>
</dbReference>
<gene>
    <name evidence="24" type="primary">CYTB</name>
</gene>
<evidence type="ECO:0000256" key="2">
    <source>
        <dbReference type="ARBA" id="ARBA00004448"/>
    </source>
</evidence>
<dbReference type="SMR" id="A0T3H8"/>
<reference evidence="23" key="1">
    <citation type="journal article" date="2006" name="BMC Evol. Biol.">
        <title>Multi-locus phylogeny of dolphins in the subfamily Lissodelphininae: character synergy improves phylogenetic resolution.</title>
        <authorList>
            <person name="Harlin-Cognato A.D."/>
            <person name="Honeycutt R.L."/>
        </authorList>
    </citation>
    <scope>NUCLEOTIDE SEQUENCE</scope>
    <source>
        <strain evidence="23">Ttru.TCWC</strain>
    </source>
</reference>
<comment type="subunit">
    <text evidence="3">The cytochrome bc1 complex contains 11 subunits: 3 respiratory subunits (MT-CYB, CYC1 and UQCRFS1), 2 core proteins (UQCRC1 and UQCRC2) and 6 low-molecular weight proteins (UQCRH/QCR6, UQCRB/QCR7, UQCRQ/QCR8, UQCR10/QCR9, UQCR11/QCR10 and a cleavage product of UQCRFS1). This cytochrome bc1 complex then forms a dimer.</text>
</comment>
<accession>A0T3H8</accession>
<keyword evidence="11 20" id="KW-0249">Electron transport</keyword>
<keyword evidence="12 20" id="KW-1133">Transmembrane helix</keyword>